<evidence type="ECO:0000256" key="1">
    <source>
        <dbReference type="ARBA" id="ARBA00004370"/>
    </source>
</evidence>
<comment type="subcellular location">
    <subcellularLocation>
        <location evidence="1">Membrane</location>
    </subcellularLocation>
</comment>
<gene>
    <name evidence="4" type="primary">PanNDR1</name>
    <name evidence="4" type="ORF">PanWU01x14_145780</name>
</gene>
<protein>
    <submittedName>
        <fullName evidence="4">Disease resistance protein</fullName>
    </submittedName>
</protein>
<evidence type="ECO:0000313" key="4">
    <source>
        <dbReference type="EMBL" id="PON61458.1"/>
    </source>
</evidence>
<evidence type="ECO:0000256" key="2">
    <source>
        <dbReference type="ARBA" id="ARBA00023136"/>
    </source>
</evidence>
<dbReference type="AlphaFoldDB" id="A0A2P5CK77"/>
<evidence type="ECO:0000256" key="3">
    <source>
        <dbReference type="SAM" id="Phobius"/>
    </source>
</evidence>
<dbReference type="GO" id="GO:0005886">
    <property type="term" value="C:plasma membrane"/>
    <property type="evidence" value="ECO:0007669"/>
    <property type="project" value="TreeGrafter"/>
</dbReference>
<proteinExistence type="predicted"/>
<dbReference type="GO" id="GO:0009506">
    <property type="term" value="C:plasmodesma"/>
    <property type="evidence" value="ECO:0007669"/>
    <property type="project" value="TreeGrafter"/>
</dbReference>
<keyword evidence="5" id="KW-1185">Reference proteome</keyword>
<dbReference type="InterPro" id="IPR044839">
    <property type="entry name" value="NDR1-like"/>
</dbReference>
<keyword evidence="2 3" id="KW-0472">Membrane</keyword>
<accession>A0A2P5CK77</accession>
<dbReference type="Proteomes" id="UP000237105">
    <property type="component" value="Unassembled WGS sequence"/>
</dbReference>
<dbReference type="OrthoDB" id="1914670at2759"/>
<keyword evidence="3" id="KW-1133">Transmembrane helix</keyword>
<reference evidence="5" key="1">
    <citation type="submission" date="2016-06" db="EMBL/GenBank/DDBJ databases">
        <title>Parallel loss of symbiosis genes in relatives of nitrogen-fixing non-legume Parasponia.</title>
        <authorList>
            <person name="Van Velzen R."/>
            <person name="Holmer R."/>
            <person name="Bu F."/>
            <person name="Rutten L."/>
            <person name="Van Zeijl A."/>
            <person name="Liu W."/>
            <person name="Santuari L."/>
            <person name="Cao Q."/>
            <person name="Sharma T."/>
            <person name="Shen D."/>
            <person name="Roswanjaya Y."/>
            <person name="Wardhani T."/>
            <person name="Kalhor M.S."/>
            <person name="Jansen J."/>
            <person name="Van den Hoogen J."/>
            <person name="Gungor B."/>
            <person name="Hartog M."/>
            <person name="Hontelez J."/>
            <person name="Verver J."/>
            <person name="Yang W.-C."/>
            <person name="Schijlen E."/>
            <person name="Repin R."/>
            <person name="Schilthuizen M."/>
            <person name="Schranz E."/>
            <person name="Heidstra R."/>
            <person name="Miyata K."/>
            <person name="Fedorova E."/>
            <person name="Kohlen W."/>
            <person name="Bisseling T."/>
            <person name="Smit S."/>
            <person name="Geurts R."/>
        </authorList>
    </citation>
    <scope>NUCLEOTIDE SEQUENCE [LARGE SCALE GENOMIC DNA]</scope>
    <source>
        <strain evidence="5">cv. WU1-14</strain>
    </source>
</reference>
<sequence length="216" mass="24175">MDSSGGGGCCRCCFSFIFTMGLTALFMWLSLRTSNPTCSIQDIYFPALNKTLNNPKNTTVYLSLRLDNGNKDKGVHYDTVNLNLSYVPNVSDPHRNSLIDNYTNPAFYQGHKKKANKPVNFSAETLNWTEVRGLLSTSKTVFFRVDLATAVRFKIMAWNTKRHKLMVGANVEVNDLGVKVQKKGVKLTNKGTKIGLCSLQVGILANLLIWVVLNFW</sequence>
<name>A0A2P5CK77_PARAD</name>
<organism evidence="4 5">
    <name type="scientific">Parasponia andersonii</name>
    <name type="common">Sponia andersonii</name>
    <dbReference type="NCBI Taxonomy" id="3476"/>
    <lineage>
        <taxon>Eukaryota</taxon>
        <taxon>Viridiplantae</taxon>
        <taxon>Streptophyta</taxon>
        <taxon>Embryophyta</taxon>
        <taxon>Tracheophyta</taxon>
        <taxon>Spermatophyta</taxon>
        <taxon>Magnoliopsida</taxon>
        <taxon>eudicotyledons</taxon>
        <taxon>Gunneridae</taxon>
        <taxon>Pentapetalae</taxon>
        <taxon>rosids</taxon>
        <taxon>fabids</taxon>
        <taxon>Rosales</taxon>
        <taxon>Cannabaceae</taxon>
        <taxon>Parasponia</taxon>
    </lineage>
</organism>
<comment type="caution">
    <text evidence="4">The sequence shown here is derived from an EMBL/GenBank/DDBJ whole genome shotgun (WGS) entry which is preliminary data.</text>
</comment>
<evidence type="ECO:0000313" key="5">
    <source>
        <dbReference type="Proteomes" id="UP000237105"/>
    </source>
</evidence>
<dbReference type="EMBL" id="JXTB01000121">
    <property type="protein sequence ID" value="PON61458.1"/>
    <property type="molecule type" value="Genomic_DNA"/>
</dbReference>
<dbReference type="PANTHER" id="PTHR31415:SF52">
    <property type="entry name" value="LATE EMBRYOGENESIS ABUNDANT (LEA) HYDROXYPROLINE-RICH GLYCOPROTEIN FAMILY-RELATED"/>
    <property type="match status" value="1"/>
</dbReference>
<feature type="transmembrane region" description="Helical" evidence="3">
    <location>
        <begin position="12"/>
        <end position="31"/>
    </location>
</feature>
<dbReference type="GO" id="GO:0098542">
    <property type="term" value="P:defense response to other organism"/>
    <property type="evidence" value="ECO:0007669"/>
    <property type="project" value="InterPro"/>
</dbReference>
<dbReference type="STRING" id="3476.A0A2P5CK77"/>
<keyword evidence="3" id="KW-0812">Transmembrane</keyword>
<dbReference type="PANTHER" id="PTHR31415">
    <property type="entry name" value="OS05G0367900 PROTEIN"/>
    <property type="match status" value="1"/>
</dbReference>